<evidence type="ECO:0000313" key="2">
    <source>
        <dbReference type="EMBL" id="SFM65776.1"/>
    </source>
</evidence>
<dbReference type="RefSeq" id="WP_244888080.1">
    <property type="nucleotide sequence ID" value="NZ_FOUF01000025.1"/>
</dbReference>
<evidence type="ECO:0000313" key="3">
    <source>
        <dbReference type="Proteomes" id="UP000199561"/>
    </source>
</evidence>
<reference evidence="2 3" key="1">
    <citation type="submission" date="2016-10" db="EMBL/GenBank/DDBJ databases">
        <authorList>
            <person name="de Groot N.N."/>
        </authorList>
    </citation>
    <scope>NUCLEOTIDE SEQUENCE [LARGE SCALE GENOMIC DNA]</scope>
    <source>
        <strain evidence="2 3">Nm146</strain>
    </source>
</reference>
<keyword evidence="2" id="KW-0418">Kinase</keyword>
<dbReference type="STRING" id="52442.SAMN05421880_12536"/>
<evidence type="ECO:0000259" key="1">
    <source>
        <dbReference type="PROSITE" id="PS50146"/>
    </source>
</evidence>
<dbReference type="Pfam" id="PF00781">
    <property type="entry name" value="DAGK_cat"/>
    <property type="match status" value="1"/>
</dbReference>
<dbReference type="InterPro" id="IPR001206">
    <property type="entry name" value="Diacylglycerol_kinase_cat_dom"/>
</dbReference>
<dbReference type="InterPro" id="IPR017438">
    <property type="entry name" value="ATP-NAD_kinase_N"/>
</dbReference>
<dbReference type="AlphaFoldDB" id="A0A1I4SMS7"/>
<feature type="domain" description="DAGKc" evidence="1">
    <location>
        <begin position="6"/>
        <end position="135"/>
    </location>
</feature>
<proteinExistence type="predicted"/>
<sequence>MFIDIPTPEKILIIFNPISSVGNTRALAHRLGEFLVHHGKLVEVSESEKKMKAYMRSVSEISAYDLLVVVGGDGTVRKLLPLLSETKLPLYVVPGGNESLFAHSYGMSANTENLLKALERSQCLEQFYGVISGNGIRGAKPFFIMASMGFDSLTVKRIGRRKGPISDFTYVWCGLSALASLHHPTVTISVDGQVVVDSQSGYIIVANSAAYARNLQLVPSASPSLKELVVGFLPGAQRYHEMIKAWYMLRRKRADLPLQYYSGKNISLMLHAPSYPMQVDGDYFRNRDIVAGSMLEFSINPKPIHVLIQPHLSVM</sequence>
<name>A0A1I4SMS7_9PROT</name>
<keyword evidence="2" id="KW-0808">Transferase</keyword>
<organism evidence="2 3">
    <name type="scientific">Nitrosomonas nitrosa</name>
    <dbReference type="NCBI Taxonomy" id="52442"/>
    <lineage>
        <taxon>Bacteria</taxon>
        <taxon>Pseudomonadati</taxon>
        <taxon>Pseudomonadota</taxon>
        <taxon>Betaproteobacteria</taxon>
        <taxon>Nitrosomonadales</taxon>
        <taxon>Nitrosomonadaceae</taxon>
        <taxon>Nitrosomonas</taxon>
    </lineage>
</organism>
<dbReference type="InterPro" id="IPR045540">
    <property type="entry name" value="YegS/DAGK_C"/>
</dbReference>
<dbReference type="GO" id="GO:0016301">
    <property type="term" value="F:kinase activity"/>
    <property type="evidence" value="ECO:0007669"/>
    <property type="project" value="UniProtKB-KW"/>
</dbReference>
<dbReference type="InterPro" id="IPR016064">
    <property type="entry name" value="NAD/diacylglycerol_kinase_sf"/>
</dbReference>
<dbReference type="PROSITE" id="PS50146">
    <property type="entry name" value="DAGK"/>
    <property type="match status" value="1"/>
</dbReference>
<dbReference type="SUPFAM" id="SSF111331">
    <property type="entry name" value="NAD kinase/diacylglycerol kinase-like"/>
    <property type="match status" value="1"/>
</dbReference>
<keyword evidence="3" id="KW-1185">Reference proteome</keyword>
<dbReference type="EMBL" id="FOUF01000025">
    <property type="protein sequence ID" value="SFM65776.1"/>
    <property type="molecule type" value="Genomic_DNA"/>
</dbReference>
<dbReference type="Gene3D" id="2.60.200.40">
    <property type="match status" value="1"/>
</dbReference>
<dbReference type="Gene3D" id="3.40.50.10330">
    <property type="entry name" value="Probable inorganic polyphosphate/atp-NAD kinase, domain 1"/>
    <property type="match status" value="1"/>
</dbReference>
<accession>A0A1I4SMS7</accession>
<gene>
    <name evidence="2" type="ORF">SAMN05421880_12536</name>
</gene>
<dbReference type="Pfam" id="PF19279">
    <property type="entry name" value="YegS_C"/>
    <property type="match status" value="1"/>
</dbReference>
<dbReference type="Proteomes" id="UP000199561">
    <property type="component" value="Unassembled WGS sequence"/>
</dbReference>
<protein>
    <submittedName>
        <fullName evidence="2">Diacylglycerol kinase (ATP)</fullName>
    </submittedName>
</protein>